<comment type="caution">
    <text evidence="2">The sequence shown here is derived from an EMBL/GenBank/DDBJ whole genome shotgun (WGS) entry which is preliminary data.</text>
</comment>
<evidence type="ECO:0000313" key="3">
    <source>
        <dbReference type="Proteomes" id="UP000824259"/>
    </source>
</evidence>
<sequence>MKKWFFLTTLFVLSFSSCKMENAADNPNMPEIYGVGAETDGTEQNPYVPSGRMVRVQAELKNTVGVFYAQTIYDVTWTDEDGKHTEQYNTLTRTYRPSASSVYYEALIPGLDAQSKRAELTVTWLISVKNDSGYESRSEPKSYTVRWQDIDIETQE</sequence>
<name>A0A9D2RIH8_9BACT</name>
<feature type="chain" id="PRO_5038767394" evidence="1">
    <location>
        <begin position="24"/>
        <end position="156"/>
    </location>
</feature>
<evidence type="ECO:0000256" key="1">
    <source>
        <dbReference type="SAM" id="SignalP"/>
    </source>
</evidence>
<dbReference type="EMBL" id="DWYR01000025">
    <property type="protein sequence ID" value="HJA99422.1"/>
    <property type="molecule type" value="Genomic_DNA"/>
</dbReference>
<reference evidence="2" key="1">
    <citation type="journal article" date="2021" name="PeerJ">
        <title>Extensive microbial diversity within the chicken gut microbiome revealed by metagenomics and culture.</title>
        <authorList>
            <person name="Gilroy R."/>
            <person name="Ravi A."/>
            <person name="Getino M."/>
            <person name="Pursley I."/>
            <person name="Horton D.L."/>
            <person name="Alikhan N.F."/>
            <person name="Baker D."/>
            <person name="Gharbi K."/>
            <person name="Hall N."/>
            <person name="Watson M."/>
            <person name="Adriaenssens E.M."/>
            <person name="Foster-Nyarko E."/>
            <person name="Jarju S."/>
            <person name="Secka A."/>
            <person name="Antonio M."/>
            <person name="Oren A."/>
            <person name="Chaudhuri R.R."/>
            <person name="La Ragione R."/>
            <person name="Hildebrand F."/>
            <person name="Pallen M.J."/>
        </authorList>
    </citation>
    <scope>NUCLEOTIDE SEQUENCE</scope>
    <source>
        <strain evidence="2">CHK169-11906</strain>
    </source>
</reference>
<accession>A0A9D2RIH8</accession>
<evidence type="ECO:0000313" key="2">
    <source>
        <dbReference type="EMBL" id="HJA99422.1"/>
    </source>
</evidence>
<protein>
    <submittedName>
        <fullName evidence="2">Uncharacterized protein</fullName>
    </submittedName>
</protein>
<keyword evidence="1" id="KW-0732">Signal</keyword>
<feature type="signal peptide" evidence="1">
    <location>
        <begin position="1"/>
        <end position="23"/>
    </location>
</feature>
<organism evidence="2 3">
    <name type="scientific">Candidatus Alistipes avicola</name>
    <dbReference type="NCBI Taxonomy" id="2838432"/>
    <lineage>
        <taxon>Bacteria</taxon>
        <taxon>Pseudomonadati</taxon>
        <taxon>Bacteroidota</taxon>
        <taxon>Bacteroidia</taxon>
        <taxon>Bacteroidales</taxon>
        <taxon>Rikenellaceae</taxon>
        <taxon>Alistipes</taxon>
    </lineage>
</organism>
<dbReference type="Proteomes" id="UP000824259">
    <property type="component" value="Unassembled WGS sequence"/>
</dbReference>
<gene>
    <name evidence="2" type="ORF">H9779_07495</name>
</gene>
<dbReference type="PROSITE" id="PS51257">
    <property type="entry name" value="PROKAR_LIPOPROTEIN"/>
    <property type="match status" value="1"/>
</dbReference>
<dbReference type="AlphaFoldDB" id="A0A9D2RIH8"/>
<reference evidence="2" key="2">
    <citation type="submission" date="2021-04" db="EMBL/GenBank/DDBJ databases">
        <authorList>
            <person name="Gilroy R."/>
        </authorList>
    </citation>
    <scope>NUCLEOTIDE SEQUENCE</scope>
    <source>
        <strain evidence="2">CHK169-11906</strain>
    </source>
</reference>
<proteinExistence type="predicted"/>